<dbReference type="STRING" id="1173020.Cha6605_1711"/>
<name>K9UDF2_CHAP6</name>
<reference evidence="1" key="1">
    <citation type="submission" date="2012-05" db="EMBL/GenBank/DDBJ databases">
        <title>Finished chromosome of genome of Chamaesiphon sp. PCC 6605.</title>
        <authorList>
            <consortium name="US DOE Joint Genome Institute"/>
            <person name="Gugger M."/>
            <person name="Coursin T."/>
            <person name="Rippka R."/>
            <person name="Tandeau De Marsac N."/>
            <person name="Huntemann M."/>
            <person name="Wei C.-L."/>
            <person name="Han J."/>
            <person name="Detter J.C."/>
            <person name="Han C."/>
            <person name="Tapia R."/>
            <person name="Chen A."/>
            <person name="Kyrpides N."/>
            <person name="Mavromatis K."/>
            <person name="Markowitz V."/>
            <person name="Szeto E."/>
            <person name="Ivanova N."/>
            <person name="Pagani I."/>
            <person name="Pati A."/>
            <person name="Goodwin L."/>
            <person name="Nordberg H.P."/>
            <person name="Cantor M.N."/>
            <person name="Hua S.X."/>
            <person name="Woyke T."/>
            <person name="Kerfeld C.A."/>
        </authorList>
    </citation>
    <scope>NUCLEOTIDE SEQUENCE [LARGE SCALE GENOMIC DNA]</scope>
    <source>
        <strain evidence="1">PCC 6605</strain>
    </source>
</reference>
<dbReference type="KEGG" id="cmp:Cha6605_1711"/>
<dbReference type="Proteomes" id="UP000010366">
    <property type="component" value="Chromosome"/>
</dbReference>
<dbReference type="EMBL" id="CP003600">
    <property type="protein sequence ID" value="AFY92840.1"/>
    <property type="molecule type" value="Genomic_DNA"/>
</dbReference>
<protein>
    <submittedName>
        <fullName evidence="1">Uncharacterized protein</fullName>
    </submittedName>
</protein>
<proteinExistence type="predicted"/>
<evidence type="ECO:0000313" key="1">
    <source>
        <dbReference type="EMBL" id="AFY92840.1"/>
    </source>
</evidence>
<gene>
    <name evidence="1" type="ORF">Cha6605_1711</name>
</gene>
<dbReference type="AlphaFoldDB" id="K9UDF2"/>
<organism evidence="1 2">
    <name type="scientific">Chamaesiphon minutus (strain ATCC 27169 / PCC 6605)</name>
    <dbReference type="NCBI Taxonomy" id="1173020"/>
    <lineage>
        <taxon>Bacteria</taxon>
        <taxon>Bacillati</taxon>
        <taxon>Cyanobacteriota</taxon>
        <taxon>Cyanophyceae</taxon>
        <taxon>Gomontiellales</taxon>
        <taxon>Chamaesiphonaceae</taxon>
        <taxon>Chamaesiphon</taxon>
    </lineage>
</organism>
<accession>K9UDF2</accession>
<evidence type="ECO:0000313" key="2">
    <source>
        <dbReference type="Proteomes" id="UP000010366"/>
    </source>
</evidence>
<keyword evidence="2" id="KW-1185">Reference proteome</keyword>
<dbReference type="HOGENOM" id="CLU_3326221_0_0_3"/>
<sequence>MIEPDRILRLLVQRVDQELLPTIQINSITPHNPVEAKG</sequence>